<protein>
    <submittedName>
        <fullName evidence="3">SIS domain protein</fullName>
    </submittedName>
</protein>
<dbReference type="InterPro" id="IPR035466">
    <property type="entry name" value="GlmS/AgaS_SIS"/>
</dbReference>
<dbReference type="GO" id="GO:0006047">
    <property type="term" value="P:UDP-N-acetylglucosamine metabolic process"/>
    <property type="evidence" value="ECO:0007669"/>
    <property type="project" value="TreeGrafter"/>
</dbReference>
<gene>
    <name evidence="3" type="ORF">ANCDUO_08960</name>
</gene>
<name>A0A0C2CV36_9BILA</name>
<evidence type="ECO:0000313" key="4">
    <source>
        <dbReference type="Proteomes" id="UP000054047"/>
    </source>
</evidence>
<dbReference type="CDD" id="cd05008">
    <property type="entry name" value="SIS_GlmS_GlmD_1"/>
    <property type="match status" value="1"/>
</dbReference>
<dbReference type="GO" id="GO:0006002">
    <property type="term" value="P:fructose 6-phosphate metabolic process"/>
    <property type="evidence" value="ECO:0007669"/>
    <property type="project" value="TreeGrafter"/>
</dbReference>
<dbReference type="GO" id="GO:0046349">
    <property type="term" value="P:amino sugar biosynthetic process"/>
    <property type="evidence" value="ECO:0007669"/>
    <property type="project" value="UniProtKB-ARBA"/>
</dbReference>
<dbReference type="Pfam" id="PF01380">
    <property type="entry name" value="SIS"/>
    <property type="match status" value="2"/>
</dbReference>
<organism evidence="3 4">
    <name type="scientific">Ancylostoma duodenale</name>
    <dbReference type="NCBI Taxonomy" id="51022"/>
    <lineage>
        <taxon>Eukaryota</taxon>
        <taxon>Metazoa</taxon>
        <taxon>Ecdysozoa</taxon>
        <taxon>Nematoda</taxon>
        <taxon>Chromadorea</taxon>
        <taxon>Rhabditida</taxon>
        <taxon>Rhabditina</taxon>
        <taxon>Rhabditomorpha</taxon>
        <taxon>Strongyloidea</taxon>
        <taxon>Ancylostomatidae</taxon>
        <taxon>Ancylostomatinae</taxon>
        <taxon>Ancylostoma</taxon>
    </lineage>
</organism>
<dbReference type="PANTHER" id="PTHR10937:SF0">
    <property type="entry name" value="GLUTAMINE--FRUCTOSE-6-PHOSPHATE TRANSAMINASE (ISOMERIZING)"/>
    <property type="match status" value="1"/>
</dbReference>
<dbReference type="AlphaFoldDB" id="A0A0C2CV36"/>
<evidence type="ECO:0000256" key="1">
    <source>
        <dbReference type="ARBA" id="ARBA00022737"/>
    </source>
</evidence>
<dbReference type="GO" id="GO:0006487">
    <property type="term" value="P:protein N-linked glycosylation"/>
    <property type="evidence" value="ECO:0007669"/>
    <property type="project" value="TreeGrafter"/>
</dbReference>
<dbReference type="PROSITE" id="PS51464">
    <property type="entry name" value="SIS"/>
    <property type="match status" value="2"/>
</dbReference>
<feature type="domain" description="SIS" evidence="2">
    <location>
        <begin position="1"/>
        <end position="68"/>
    </location>
</feature>
<dbReference type="Gene3D" id="3.40.50.10490">
    <property type="entry name" value="Glucose-6-phosphate isomerase like protein, domain 1"/>
    <property type="match status" value="2"/>
</dbReference>
<dbReference type="EMBL" id="KN730640">
    <property type="protein sequence ID" value="KIH60778.1"/>
    <property type="molecule type" value="Genomic_DNA"/>
</dbReference>
<dbReference type="SUPFAM" id="SSF53697">
    <property type="entry name" value="SIS domain"/>
    <property type="match status" value="1"/>
</dbReference>
<feature type="domain" description="SIS" evidence="2">
    <location>
        <begin position="100"/>
        <end position="242"/>
    </location>
</feature>
<dbReference type="PANTHER" id="PTHR10937">
    <property type="entry name" value="GLUCOSAMINE--FRUCTOSE-6-PHOSPHATE AMINOTRANSFERASE, ISOMERIZING"/>
    <property type="match status" value="1"/>
</dbReference>
<reference evidence="3 4" key="1">
    <citation type="submission" date="2013-12" db="EMBL/GenBank/DDBJ databases">
        <title>Draft genome of the parsitic nematode Ancylostoma duodenale.</title>
        <authorList>
            <person name="Mitreva M."/>
        </authorList>
    </citation>
    <scope>NUCLEOTIDE SEQUENCE [LARGE SCALE GENOMIC DNA]</scope>
    <source>
        <strain evidence="3 4">Zhejiang</strain>
    </source>
</reference>
<dbReference type="InterPro" id="IPR046348">
    <property type="entry name" value="SIS_dom_sf"/>
</dbReference>
<dbReference type="Proteomes" id="UP000054047">
    <property type="component" value="Unassembled WGS sequence"/>
</dbReference>
<accession>A0A0C2CV36</accession>
<dbReference type="FunFam" id="3.40.50.10490:FF:000002">
    <property type="entry name" value="Glutamine--fructose-6-phosphate aminotransferase [isomerizing]"/>
    <property type="match status" value="1"/>
</dbReference>
<keyword evidence="1" id="KW-0677">Repeat</keyword>
<sequence>MALRYCKPRGALLIGVTNTVGSSICRESHCGIHINAGPEIGVASTKAYTSQILSLLMFALVLSDDRISMTNRRKEIISALNQLPDLIKEVLDLDQEALRIAHEIYKEKSLLIMGRGFNFATCLEGALKIKELSYMHCEGIMSGELKHGPLAMVDENLRICMVICNDSVYKKSLNALQQVVARGGAPIIIADRTVPEKDLAGMRHVLRVPKTVDCVQNILTVIPLQLMSYHIAELNGQNHGFFAVVPATMSVASCHILRKLSGFEGERKATMNLNRNHEPGSNAAILKPSILPGLAMFSASFAAKKHINALQMFLCCNP</sequence>
<dbReference type="GO" id="GO:0004360">
    <property type="term" value="F:glutamine-fructose-6-phosphate transaminase (isomerizing) activity"/>
    <property type="evidence" value="ECO:0007669"/>
    <property type="project" value="TreeGrafter"/>
</dbReference>
<evidence type="ECO:0000259" key="2">
    <source>
        <dbReference type="PROSITE" id="PS51464"/>
    </source>
</evidence>
<dbReference type="OrthoDB" id="15235at2759"/>
<dbReference type="InterPro" id="IPR001347">
    <property type="entry name" value="SIS_dom"/>
</dbReference>
<proteinExistence type="predicted"/>
<dbReference type="CDD" id="cd05009">
    <property type="entry name" value="SIS_GlmS_GlmD_2"/>
    <property type="match status" value="1"/>
</dbReference>
<dbReference type="InterPro" id="IPR035490">
    <property type="entry name" value="GlmS/FrlB_SIS"/>
</dbReference>
<keyword evidence="4" id="KW-1185">Reference proteome</keyword>
<evidence type="ECO:0000313" key="3">
    <source>
        <dbReference type="EMBL" id="KIH60778.1"/>
    </source>
</evidence>
<dbReference type="GO" id="GO:0097367">
    <property type="term" value="F:carbohydrate derivative binding"/>
    <property type="evidence" value="ECO:0007669"/>
    <property type="project" value="InterPro"/>
</dbReference>